<evidence type="ECO:0000256" key="1">
    <source>
        <dbReference type="SAM" id="MobiDB-lite"/>
    </source>
</evidence>
<sequence length="601" mass="64278">MFSFYRSALSTTLILFITILKILKKLLHFVLEAARTCTMEDPDTMIGPVAEALGVTRTWLLSSDDPMPERMDLPVGLMVELMDAADALYPTEEQRWRQLRGWLSRLTGRPPAEFERAAPLMEAVRRQFALSRDEDLQAVTVWRRAQPTPAELSKLQLTVRPENGARLRRLVQQLGSEEAAIEFLLQMDDNCGKGASLRRTRWPPKVHYESSRGQVKIDVGTEMVCVVLSQFKPAPAPDPAPEPEPETALPPPPHSAVEVVPATPSVLTVNGHAASSDEHSAGGAAPPLPLGSSSAYQTVVRDATLPAQMFADDDLAADQFSEVQSQLTSVLDQLGEDSNQMSDVPPAPGSAVPADLMAGEEKPETVITQETTVSEEIPSLDDSSASLGAEAVMLEGEEVSLGGQEVALDSEEVIEGQDVTLEGEEVALEGEEVALEGEEVPLEGEVVLDQEVALDGEEVALDAAEGALDSEELSADTAGPLEDTTTTSSDQVSLQADTDLGEGPSSAEQLTVVTEITEVTEVTEQVTEQVAEPTVELPEQLMEAEEPAVEKHIAIDAEQLPDAVAADADAAQADEPMVEPPDEPMEVGAEGGEAPQEPPAV</sequence>
<dbReference type="EMBL" id="VIIS01002158">
    <property type="protein sequence ID" value="KAF0287914.1"/>
    <property type="molecule type" value="Genomic_DNA"/>
</dbReference>
<feature type="region of interest" description="Disordered" evidence="1">
    <location>
        <begin position="463"/>
        <end position="507"/>
    </location>
</feature>
<protein>
    <submittedName>
        <fullName evidence="2">Uncharacterized protein</fullName>
    </submittedName>
</protein>
<dbReference type="Proteomes" id="UP000440578">
    <property type="component" value="Unassembled WGS sequence"/>
</dbReference>
<organism evidence="2 3">
    <name type="scientific">Amphibalanus amphitrite</name>
    <name type="common">Striped barnacle</name>
    <name type="synonym">Balanus amphitrite</name>
    <dbReference type="NCBI Taxonomy" id="1232801"/>
    <lineage>
        <taxon>Eukaryota</taxon>
        <taxon>Metazoa</taxon>
        <taxon>Ecdysozoa</taxon>
        <taxon>Arthropoda</taxon>
        <taxon>Crustacea</taxon>
        <taxon>Multicrustacea</taxon>
        <taxon>Cirripedia</taxon>
        <taxon>Thoracica</taxon>
        <taxon>Thoracicalcarea</taxon>
        <taxon>Balanomorpha</taxon>
        <taxon>Balanoidea</taxon>
        <taxon>Balanidae</taxon>
        <taxon>Amphibalaninae</taxon>
        <taxon>Amphibalanus</taxon>
    </lineage>
</organism>
<reference evidence="2 3" key="1">
    <citation type="submission" date="2019-07" db="EMBL/GenBank/DDBJ databases">
        <title>Draft genome assembly of a fouling barnacle, Amphibalanus amphitrite (Darwin, 1854): The first reference genome for Thecostraca.</title>
        <authorList>
            <person name="Kim W."/>
        </authorList>
    </citation>
    <scope>NUCLEOTIDE SEQUENCE [LARGE SCALE GENOMIC DNA]</scope>
    <source>
        <strain evidence="2">SNU_AA5</strain>
        <tissue evidence="2">Soma without cirri and trophi</tissue>
    </source>
</reference>
<feature type="compositionally biased region" description="Acidic residues" evidence="1">
    <location>
        <begin position="576"/>
        <end position="585"/>
    </location>
</feature>
<keyword evidence="3" id="KW-1185">Reference proteome</keyword>
<evidence type="ECO:0000313" key="3">
    <source>
        <dbReference type="Proteomes" id="UP000440578"/>
    </source>
</evidence>
<feature type="compositionally biased region" description="Polar residues" evidence="1">
    <location>
        <begin position="483"/>
        <end position="496"/>
    </location>
</feature>
<proteinExistence type="predicted"/>
<accession>A0A6A4V8Q3</accession>
<gene>
    <name evidence="2" type="ORF">FJT64_013681</name>
</gene>
<evidence type="ECO:0000313" key="2">
    <source>
        <dbReference type="EMBL" id="KAF0287914.1"/>
    </source>
</evidence>
<name>A0A6A4V8Q3_AMPAM</name>
<feature type="region of interest" description="Disordered" evidence="1">
    <location>
        <begin position="235"/>
        <end position="257"/>
    </location>
</feature>
<dbReference type="AlphaFoldDB" id="A0A6A4V8Q3"/>
<feature type="compositionally biased region" description="Pro residues" evidence="1">
    <location>
        <begin position="235"/>
        <end position="254"/>
    </location>
</feature>
<feature type="compositionally biased region" description="Low complexity" evidence="1">
    <location>
        <begin position="564"/>
        <end position="575"/>
    </location>
</feature>
<comment type="caution">
    <text evidence="2">The sequence shown here is derived from an EMBL/GenBank/DDBJ whole genome shotgun (WGS) entry which is preliminary data.</text>
</comment>
<feature type="region of interest" description="Disordered" evidence="1">
    <location>
        <begin position="564"/>
        <end position="601"/>
    </location>
</feature>